<name>A0A8S9RPA9_BRACR</name>
<dbReference type="AlphaFoldDB" id="A0A8S9RPA9"/>
<accession>A0A8S9RPA9</accession>
<organism evidence="2 3">
    <name type="scientific">Brassica cretica</name>
    <name type="common">Mustard</name>
    <dbReference type="NCBI Taxonomy" id="69181"/>
    <lineage>
        <taxon>Eukaryota</taxon>
        <taxon>Viridiplantae</taxon>
        <taxon>Streptophyta</taxon>
        <taxon>Embryophyta</taxon>
        <taxon>Tracheophyta</taxon>
        <taxon>Spermatophyta</taxon>
        <taxon>Magnoliopsida</taxon>
        <taxon>eudicotyledons</taxon>
        <taxon>Gunneridae</taxon>
        <taxon>Pentapetalae</taxon>
        <taxon>rosids</taxon>
        <taxon>malvids</taxon>
        <taxon>Brassicales</taxon>
        <taxon>Brassicaceae</taxon>
        <taxon>Brassiceae</taxon>
        <taxon>Brassica</taxon>
    </lineage>
</organism>
<comment type="caution">
    <text evidence="2">The sequence shown here is derived from an EMBL/GenBank/DDBJ whole genome shotgun (WGS) entry which is preliminary data.</text>
</comment>
<reference evidence="2" key="1">
    <citation type="submission" date="2019-12" db="EMBL/GenBank/DDBJ databases">
        <title>Genome sequencing and annotation of Brassica cretica.</title>
        <authorList>
            <person name="Studholme D.J."/>
            <person name="Sarris P."/>
        </authorList>
    </citation>
    <scope>NUCLEOTIDE SEQUENCE</scope>
    <source>
        <strain evidence="2">PFS-109/04</strain>
        <tissue evidence="2">Leaf</tissue>
    </source>
</reference>
<feature type="region of interest" description="Disordered" evidence="1">
    <location>
        <begin position="1"/>
        <end position="24"/>
    </location>
</feature>
<dbReference type="Proteomes" id="UP000712600">
    <property type="component" value="Unassembled WGS sequence"/>
</dbReference>
<protein>
    <submittedName>
        <fullName evidence="2">Uncharacterized protein</fullName>
    </submittedName>
</protein>
<evidence type="ECO:0000313" key="2">
    <source>
        <dbReference type="EMBL" id="KAF3574496.1"/>
    </source>
</evidence>
<dbReference type="EMBL" id="QGKX02000095">
    <property type="protein sequence ID" value="KAF3574496.1"/>
    <property type="molecule type" value="Genomic_DNA"/>
</dbReference>
<proteinExistence type="predicted"/>
<sequence length="90" mass="9980">MEGDRGSPEAQLRGSSGSCHTAEEKLEKRCTAEIVIYRRLSSGAPLVHATSRRRSSEIDCSGGVRRSKRWQFESFHSKTIQVAAIALECE</sequence>
<gene>
    <name evidence="2" type="ORF">F2Q69_00058774</name>
</gene>
<evidence type="ECO:0000313" key="3">
    <source>
        <dbReference type="Proteomes" id="UP000712600"/>
    </source>
</evidence>
<evidence type="ECO:0000256" key="1">
    <source>
        <dbReference type="SAM" id="MobiDB-lite"/>
    </source>
</evidence>